<evidence type="ECO:0000313" key="5">
    <source>
        <dbReference type="EMBL" id="MDO6415430.1"/>
    </source>
</evidence>
<organism evidence="5 6">
    <name type="scientific">Sphingomonas natans</name>
    <dbReference type="NCBI Taxonomy" id="3063330"/>
    <lineage>
        <taxon>Bacteria</taxon>
        <taxon>Pseudomonadati</taxon>
        <taxon>Pseudomonadota</taxon>
        <taxon>Alphaproteobacteria</taxon>
        <taxon>Sphingomonadales</taxon>
        <taxon>Sphingomonadaceae</taxon>
        <taxon>Sphingomonas</taxon>
    </lineage>
</organism>
<gene>
    <name evidence="5" type="ORF">Q4F19_13640</name>
</gene>
<proteinExistence type="predicted"/>
<reference evidence="5" key="1">
    <citation type="submission" date="2023-07" db="EMBL/GenBank/DDBJ databases">
        <authorList>
            <person name="Kim M."/>
        </authorList>
    </citation>
    <scope>NUCLEOTIDE SEQUENCE</scope>
    <source>
        <strain evidence="5">BIUV-7</strain>
    </source>
</reference>
<keyword evidence="2" id="KW-0238">DNA-binding</keyword>
<evidence type="ECO:0000256" key="1">
    <source>
        <dbReference type="ARBA" id="ARBA00023015"/>
    </source>
</evidence>
<dbReference type="Pfam" id="PF00392">
    <property type="entry name" value="GntR"/>
    <property type="match status" value="1"/>
</dbReference>
<dbReference type="RefSeq" id="WP_303543464.1">
    <property type="nucleotide sequence ID" value="NZ_JAUOTP010000006.1"/>
</dbReference>
<comment type="caution">
    <text evidence="5">The sequence shown here is derived from an EMBL/GenBank/DDBJ whole genome shotgun (WGS) entry which is preliminary data.</text>
</comment>
<dbReference type="Proteomes" id="UP001169764">
    <property type="component" value="Unassembled WGS sequence"/>
</dbReference>
<sequence>MSPEPVAGERVYRRLRDLLMGGAYHPGDLLPLQRLADELGTSVSPVRDAVHRLVGERVLLAGQGGGFNVPILSADDVWHLYTWHAELLRLALRDPLPPATQASISTTIGQSDHADALAHSSANLFGAFATASGNAEIIHAIANASLRLHAARLCEPKFIKGIRQELESIAHIAKTGPAGTVRRAVSEYHRRRLRRSARIANAIKVITGVRTSL</sequence>
<dbReference type="InterPro" id="IPR036390">
    <property type="entry name" value="WH_DNA-bd_sf"/>
</dbReference>
<evidence type="ECO:0000256" key="2">
    <source>
        <dbReference type="ARBA" id="ARBA00023125"/>
    </source>
</evidence>
<name>A0ABT8YAT7_9SPHN</name>
<evidence type="ECO:0000259" key="4">
    <source>
        <dbReference type="PROSITE" id="PS50949"/>
    </source>
</evidence>
<evidence type="ECO:0000256" key="3">
    <source>
        <dbReference type="ARBA" id="ARBA00023163"/>
    </source>
</evidence>
<keyword evidence="6" id="KW-1185">Reference proteome</keyword>
<dbReference type="InterPro" id="IPR036388">
    <property type="entry name" value="WH-like_DNA-bd_sf"/>
</dbReference>
<keyword evidence="1" id="KW-0805">Transcription regulation</keyword>
<dbReference type="PROSITE" id="PS50949">
    <property type="entry name" value="HTH_GNTR"/>
    <property type="match status" value="1"/>
</dbReference>
<keyword evidence="3" id="KW-0804">Transcription</keyword>
<protein>
    <submittedName>
        <fullName evidence="5">GntR family transcriptional regulator</fullName>
    </submittedName>
</protein>
<feature type="domain" description="HTH gntR-type" evidence="4">
    <location>
        <begin position="5"/>
        <end position="72"/>
    </location>
</feature>
<dbReference type="EMBL" id="JAUOTP010000006">
    <property type="protein sequence ID" value="MDO6415430.1"/>
    <property type="molecule type" value="Genomic_DNA"/>
</dbReference>
<dbReference type="SMART" id="SM00345">
    <property type="entry name" value="HTH_GNTR"/>
    <property type="match status" value="1"/>
</dbReference>
<dbReference type="SUPFAM" id="SSF46785">
    <property type="entry name" value="Winged helix' DNA-binding domain"/>
    <property type="match status" value="1"/>
</dbReference>
<accession>A0ABT8YAT7</accession>
<evidence type="ECO:0000313" key="6">
    <source>
        <dbReference type="Proteomes" id="UP001169764"/>
    </source>
</evidence>
<dbReference type="PANTHER" id="PTHR43537:SF20">
    <property type="entry name" value="HTH-TYPE TRANSCRIPTIONAL REPRESSOR GLAR"/>
    <property type="match status" value="1"/>
</dbReference>
<dbReference type="PANTHER" id="PTHR43537">
    <property type="entry name" value="TRANSCRIPTIONAL REGULATOR, GNTR FAMILY"/>
    <property type="match status" value="1"/>
</dbReference>
<dbReference type="Gene3D" id="1.10.10.10">
    <property type="entry name" value="Winged helix-like DNA-binding domain superfamily/Winged helix DNA-binding domain"/>
    <property type="match status" value="1"/>
</dbReference>
<dbReference type="InterPro" id="IPR000524">
    <property type="entry name" value="Tscrpt_reg_HTH_GntR"/>
</dbReference>